<accession>A0A7D9KRK2</accession>
<dbReference type="Proteomes" id="UP001152795">
    <property type="component" value="Unassembled WGS sequence"/>
</dbReference>
<reference evidence="1" key="1">
    <citation type="submission" date="2020-04" db="EMBL/GenBank/DDBJ databases">
        <authorList>
            <person name="Alioto T."/>
            <person name="Alioto T."/>
            <person name="Gomez Garrido J."/>
        </authorList>
    </citation>
    <scope>NUCLEOTIDE SEQUENCE</scope>
    <source>
        <strain evidence="1">A484AB</strain>
    </source>
</reference>
<gene>
    <name evidence="1" type="ORF">PACLA_8A072619</name>
</gene>
<keyword evidence="2" id="KW-1185">Reference proteome</keyword>
<comment type="caution">
    <text evidence="1">The sequence shown here is derived from an EMBL/GenBank/DDBJ whole genome shotgun (WGS) entry which is preliminary data.</text>
</comment>
<evidence type="ECO:0000313" key="2">
    <source>
        <dbReference type="Proteomes" id="UP001152795"/>
    </source>
</evidence>
<protein>
    <submittedName>
        <fullName evidence="1">Uncharacterized protein</fullName>
    </submittedName>
</protein>
<sequence>PISAAQSSLHGAFNDTMTAVATVLIPYQYKQQRVLFPTIIVKELSSPGIMGIDLIDLLGVNFNTTERQDRQHPALASSSFLVNANETIVTHVQIPRLS</sequence>
<dbReference type="AlphaFoldDB" id="A0A7D9KRK2"/>
<organism evidence="1 2">
    <name type="scientific">Paramuricea clavata</name>
    <name type="common">Red gorgonian</name>
    <name type="synonym">Violescent sea-whip</name>
    <dbReference type="NCBI Taxonomy" id="317549"/>
    <lineage>
        <taxon>Eukaryota</taxon>
        <taxon>Metazoa</taxon>
        <taxon>Cnidaria</taxon>
        <taxon>Anthozoa</taxon>
        <taxon>Octocorallia</taxon>
        <taxon>Malacalcyonacea</taxon>
        <taxon>Plexauridae</taxon>
        <taxon>Paramuricea</taxon>
    </lineage>
</organism>
<feature type="non-terminal residue" evidence="1">
    <location>
        <position position="1"/>
    </location>
</feature>
<name>A0A7D9KRK2_PARCT</name>
<evidence type="ECO:0000313" key="1">
    <source>
        <dbReference type="EMBL" id="CAB4046235.1"/>
    </source>
</evidence>
<feature type="non-terminal residue" evidence="1">
    <location>
        <position position="98"/>
    </location>
</feature>
<proteinExistence type="predicted"/>
<dbReference type="EMBL" id="CACRXK020047999">
    <property type="protein sequence ID" value="CAB4046235.1"/>
    <property type="molecule type" value="Genomic_DNA"/>
</dbReference>